<dbReference type="Proteomes" id="UP000009046">
    <property type="component" value="Unassembled WGS sequence"/>
</dbReference>
<evidence type="ECO:0000259" key="2">
    <source>
        <dbReference type="PROSITE" id="PS50157"/>
    </source>
</evidence>
<keyword evidence="1" id="KW-0862">Zinc</keyword>
<keyword evidence="1" id="KW-0863">Zinc-finger</keyword>
<dbReference type="EMBL" id="AAZO01004672">
    <property type="status" value="NOT_ANNOTATED_CDS"/>
    <property type="molecule type" value="Genomic_DNA"/>
</dbReference>
<reference evidence="4" key="3">
    <citation type="submission" date="2021-02" db="UniProtKB">
        <authorList>
            <consortium name="EnsemblMetazoa"/>
        </authorList>
    </citation>
    <scope>IDENTIFICATION</scope>
    <source>
        <strain evidence="4">USDA</strain>
    </source>
</reference>
<dbReference type="CTD" id="8237840"/>
<keyword evidence="1" id="KW-0479">Metal-binding</keyword>
<dbReference type="PROSITE" id="PS00028">
    <property type="entry name" value="ZINC_FINGER_C2H2_1"/>
    <property type="match status" value="1"/>
</dbReference>
<feature type="domain" description="C2H2-type" evidence="2">
    <location>
        <begin position="33"/>
        <end position="60"/>
    </location>
</feature>
<dbReference type="SUPFAM" id="SSF57667">
    <property type="entry name" value="beta-beta-alpha zinc fingers"/>
    <property type="match status" value="1"/>
</dbReference>
<dbReference type="GO" id="GO:0008270">
    <property type="term" value="F:zinc ion binding"/>
    <property type="evidence" value="ECO:0007669"/>
    <property type="project" value="UniProtKB-KW"/>
</dbReference>
<dbReference type="InterPro" id="IPR036236">
    <property type="entry name" value="Znf_C2H2_sf"/>
</dbReference>
<dbReference type="GeneID" id="8237840"/>
<dbReference type="EMBL" id="DS235477">
    <property type="protein sequence ID" value="EEB15982.1"/>
    <property type="molecule type" value="Genomic_DNA"/>
</dbReference>
<dbReference type="VEuPathDB" id="VectorBase:PHUM397870"/>
<reference evidence="3" key="1">
    <citation type="submission" date="2007-04" db="EMBL/GenBank/DDBJ databases">
        <title>Annotation of Pediculus humanus corporis strain USDA.</title>
        <authorList>
            <person name="Kirkness E."/>
            <person name="Hannick L."/>
            <person name="Hass B."/>
            <person name="Bruggner R."/>
            <person name="Lawson D."/>
            <person name="Bidwell S."/>
            <person name="Joardar V."/>
            <person name="Caler E."/>
            <person name="Walenz B."/>
            <person name="Inman J."/>
            <person name="Schobel S."/>
            <person name="Galinsky K."/>
            <person name="Amedeo P."/>
            <person name="Strausberg R."/>
        </authorList>
    </citation>
    <scope>NUCLEOTIDE SEQUENCE</scope>
    <source>
        <strain evidence="3">USDA</strain>
    </source>
</reference>
<accession>E0VRH6</accession>
<dbReference type="EnsemblMetazoa" id="PHUM397870-RA">
    <property type="protein sequence ID" value="PHUM397870-PA"/>
    <property type="gene ID" value="PHUM397870"/>
</dbReference>
<organism>
    <name type="scientific">Pediculus humanus subsp. corporis</name>
    <name type="common">Body louse</name>
    <dbReference type="NCBI Taxonomy" id="121224"/>
    <lineage>
        <taxon>Eukaryota</taxon>
        <taxon>Metazoa</taxon>
        <taxon>Ecdysozoa</taxon>
        <taxon>Arthropoda</taxon>
        <taxon>Hexapoda</taxon>
        <taxon>Insecta</taxon>
        <taxon>Pterygota</taxon>
        <taxon>Neoptera</taxon>
        <taxon>Paraneoptera</taxon>
        <taxon>Psocodea</taxon>
        <taxon>Troctomorpha</taxon>
        <taxon>Phthiraptera</taxon>
        <taxon>Anoplura</taxon>
        <taxon>Pediculidae</taxon>
        <taxon>Pediculus</taxon>
    </lineage>
</organism>
<dbReference type="RefSeq" id="XP_002428720.1">
    <property type="nucleotide sequence ID" value="XM_002428675.1"/>
</dbReference>
<evidence type="ECO:0000313" key="5">
    <source>
        <dbReference type="Proteomes" id="UP000009046"/>
    </source>
</evidence>
<name>E0VRH6_PEDHC</name>
<feature type="domain" description="C2H2-type" evidence="2">
    <location>
        <begin position="62"/>
        <end position="86"/>
    </location>
</feature>
<reference evidence="3" key="2">
    <citation type="submission" date="2007-04" db="EMBL/GenBank/DDBJ databases">
        <title>The genome of the human body louse.</title>
        <authorList>
            <consortium name="The Human Body Louse Genome Consortium"/>
            <person name="Kirkness E."/>
            <person name="Walenz B."/>
            <person name="Hass B."/>
            <person name="Bruggner R."/>
            <person name="Strausberg R."/>
        </authorList>
    </citation>
    <scope>NUCLEOTIDE SEQUENCE</scope>
    <source>
        <strain evidence="3">USDA</strain>
    </source>
</reference>
<dbReference type="SMART" id="SM00355">
    <property type="entry name" value="ZnF_C2H2"/>
    <property type="match status" value="2"/>
</dbReference>
<dbReference type="Gene3D" id="3.30.160.60">
    <property type="entry name" value="Classic Zinc Finger"/>
    <property type="match status" value="1"/>
</dbReference>
<dbReference type="OrthoDB" id="3437960at2759"/>
<dbReference type="HOGENOM" id="CLU_2560089_0_0_1"/>
<keyword evidence="5" id="KW-1185">Reference proteome</keyword>
<gene>
    <name evidence="4" type="primary">8237840</name>
    <name evidence="3" type="ORF">Phum_PHUM397870</name>
</gene>
<evidence type="ECO:0000313" key="4">
    <source>
        <dbReference type="EnsemblMetazoa" id="PHUM397870-PA"/>
    </source>
</evidence>
<sequence length="90" mass="11131">MAIKLLIYYRDNIYIIDKSWNIILQRKLPLRAFPCTDCTSSFKHKRHLTYHRKWECNKPAIFPCEMCNKKFKTKNRRNEHVRRLKHFTMC</sequence>
<dbReference type="AlphaFoldDB" id="E0VRH6"/>
<dbReference type="InterPro" id="IPR013087">
    <property type="entry name" value="Znf_C2H2_type"/>
</dbReference>
<evidence type="ECO:0000313" key="3">
    <source>
        <dbReference type="EMBL" id="EEB15982.1"/>
    </source>
</evidence>
<dbReference type="InParanoid" id="E0VRH6"/>
<protein>
    <recommendedName>
        <fullName evidence="2">C2H2-type domain-containing protein</fullName>
    </recommendedName>
</protein>
<dbReference type="PROSITE" id="PS50157">
    <property type="entry name" value="ZINC_FINGER_C2H2_2"/>
    <property type="match status" value="2"/>
</dbReference>
<proteinExistence type="predicted"/>
<dbReference type="KEGG" id="phu:Phum_PHUM397870"/>
<evidence type="ECO:0000256" key="1">
    <source>
        <dbReference type="PROSITE-ProRule" id="PRU00042"/>
    </source>
</evidence>